<dbReference type="EMBL" id="HG673746">
    <property type="protein sequence ID" value="CDJ37088.1"/>
    <property type="molecule type" value="Genomic_DNA"/>
</dbReference>
<organism evidence="4 5">
    <name type="scientific">Eimeria tenella</name>
    <name type="common">Coccidian parasite</name>
    <dbReference type="NCBI Taxonomy" id="5802"/>
    <lineage>
        <taxon>Eukaryota</taxon>
        <taxon>Sar</taxon>
        <taxon>Alveolata</taxon>
        <taxon>Apicomplexa</taxon>
        <taxon>Conoidasida</taxon>
        <taxon>Coccidia</taxon>
        <taxon>Eucoccidiorida</taxon>
        <taxon>Eimeriorina</taxon>
        <taxon>Eimeriidae</taxon>
        <taxon>Eimeria</taxon>
    </lineage>
</organism>
<protein>
    <recommendedName>
        <fullName evidence="3">Protein kinase domain-containing protein</fullName>
    </recommendedName>
</protein>
<keyword evidence="5" id="KW-1185">Reference proteome</keyword>
<keyword evidence="2" id="KW-0472">Membrane</keyword>
<reference evidence="4" key="1">
    <citation type="submission" date="2013-10" db="EMBL/GenBank/DDBJ databases">
        <title>Genomic analysis of the causative agents of coccidiosis in chickens.</title>
        <authorList>
            <person name="Reid A.J."/>
            <person name="Blake D."/>
            <person name="Billington K."/>
            <person name="Browne H."/>
            <person name="Dunn M."/>
            <person name="Hung S."/>
            <person name="Kawahara F."/>
            <person name="Miranda-Saavedra D."/>
            <person name="Mourier T."/>
            <person name="Nagra H."/>
            <person name="Otto T.D."/>
            <person name="Rawlings N."/>
            <person name="Sanchez A."/>
            <person name="Sanders M."/>
            <person name="Subramaniam C."/>
            <person name="Tay Y."/>
            <person name="Dear P."/>
            <person name="Doerig C."/>
            <person name="Gruber A."/>
            <person name="Parkinson J."/>
            <person name="Shirley M."/>
            <person name="Wan K.L."/>
            <person name="Berriman M."/>
            <person name="Tomley F."/>
            <person name="Pain A."/>
        </authorList>
    </citation>
    <scope>NUCLEOTIDE SEQUENCE [LARGE SCALE GENOMIC DNA]</scope>
    <source>
        <strain evidence="4">Houghton</strain>
    </source>
</reference>
<sequence>MESPPVSFPEAVPGAYSESAKAPIEKPKNKVTNEAEGDDSNAFFLNARPGRRQQRQVGSRVALGFGLMFSGLVAAILSSLLLRQLQEPPRVNLSNAWQQLESQEATWLLPTVDQQEVAAHPRLAMGKWLLADAVNFRQAADMQWRGPLGRELMLVLAEHLTKGRSSSVIGATINLVNTQQLGYPEVDPTPHPFTIKRYLYEDNESVTLEIVDQATNLPYAMRLRTVRPRVHGEDVLPETAEELNQRSLVETTSSMLQAIGESDLRDAAEERGLAVASAVATIQGVPTVMRGSTVYLVADVELGEVYSGRLSDIFAAGTAASLEAKEYAASRMLLQVLQLQHARFSHNNLKLENFFMRPDGSFLLGNFGTGTPIGERLDRVSAVDPKYAEMELGANAAAAEAEGEEDLAKPVVDEKSDMWGLGVCLYKIFTGGDMPFDLASEDPPASVFSFMKEHRMSGQALRGRLTDLGVPVRWQELITGLLEIDRDDRLDAETVSREFQDLLHLRGV</sequence>
<dbReference type="SUPFAM" id="SSF56112">
    <property type="entry name" value="Protein kinase-like (PK-like)"/>
    <property type="match status" value="1"/>
</dbReference>
<proteinExistence type="predicted"/>
<dbReference type="SMART" id="SM00220">
    <property type="entry name" value="S_TKc"/>
    <property type="match status" value="1"/>
</dbReference>
<keyword evidence="2" id="KW-0812">Transmembrane</keyword>
<dbReference type="GeneID" id="25250289"/>
<keyword evidence="2" id="KW-1133">Transmembrane helix</keyword>
<dbReference type="VEuPathDB" id="ToxoDB:ETH2_0801600"/>
<evidence type="ECO:0000313" key="4">
    <source>
        <dbReference type="EMBL" id="CDJ37088.1"/>
    </source>
</evidence>
<reference evidence="4" key="2">
    <citation type="submission" date="2013-10" db="EMBL/GenBank/DDBJ databases">
        <authorList>
            <person name="Aslett M."/>
        </authorList>
    </citation>
    <scope>NUCLEOTIDE SEQUENCE [LARGE SCALE GENOMIC DNA]</scope>
    <source>
        <strain evidence="4">Houghton</strain>
    </source>
</reference>
<dbReference type="GO" id="GO:0005524">
    <property type="term" value="F:ATP binding"/>
    <property type="evidence" value="ECO:0007669"/>
    <property type="project" value="InterPro"/>
</dbReference>
<dbReference type="RefSeq" id="XP_013227926.1">
    <property type="nucleotide sequence ID" value="XM_013372472.1"/>
</dbReference>
<feature type="compositionally biased region" description="Basic and acidic residues" evidence="1">
    <location>
        <begin position="23"/>
        <end position="33"/>
    </location>
</feature>
<name>U6KNQ6_EIMTE</name>
<evidence type="ECO:0000256" key="1">
    <source>
        <dbReference type="SAM" id="MobiDB-lite"/>
    </source>
</evidence>
<dbReference type="PROSITE" id="PS50011">
    <property type="entry name" value="PROTEIN_KINASE_DOM"/>
    <property type="match status" value="1"/>
</dbReference>
<dbReference type="VEuPathDB" id="ToxoDB:ETH_00005405"/>
<evidence type="ECO:0000256" key="2">
    <source>
        <dbReference type="SAM" id="Phobius"/>
    </source>
</evidence>
<feature type="region of interest" description="Disordered" evidence="1">
    <location>
        <begin position="1"/>
        <end position="37"/>
    </location>
</feature>
<dbReference type="InterPro" id="IPR000719">
    <property type="entry name" value="Prot_kinase_dom"/>
</dbReference>
<dbReference type="OrthoDB" id="3256376at2759"/>
<dbReference type="AlphaFoldDB" id="U6KNQ6"/>
<dbReference type="Gene3D" id="1.10.510.10">
    <property type="entry name" value="Transferase(Phosphotransferase) domain 1"/>
    <property type="match status" value="1"/>
</dbReference>
<dbReference type="GO" id="GO:0004672">
    <property type="term" value="F:protein kinase activity"/>
    <property type="evidence" value="ECO:0007669"/>
    <property type="project" value="InterPro"/>
</dbReference>
<dbReference type="InterPro" id="IPR011009">
    <property type="entry name" value="Kinase-like_dom_sf"/>
</dbReference>
<gene>
    <name evidence="4" type="ORF">ETH_00005405</name>
</gene>
<dbReference type="Proteomes" id="UP000030747">
    <property type="component" value="Unassembled WGS sequence"/>
</dbReference>
<feature type="domain" description="Protein kinase" evidence="3">
    <location>
        <begin position="154"/>
        <end position="503"/>
    </location>
</feature>
<evidence type="ECO:0000259" key="3">
    <source>
        <dbReference type="PROSITE" id="PS50011"/>
    </source>
</evidence>
<accession>U6KNQ6</accession>
<feature type="transmembrane region" description="Helical" evidence="2">
    <location>
        <begin position="61"/>
        <end position="82"/>
    </location>
</feature>
<evidence type="ECO:0000313" key="5">
    <source>
        <dbReference type="Proteomes" id="UP000030747"/>
    </source>
</evidence>